<feature type="non-terminal residue" evidence="1">
    <location>
        <position position="1"/>
    </location>
</feature>
<dbReference type="EMBL" id="GEBQ01010669">
    <property type="protein sequence ID" value="JAT29308.1"/>
    <property type="molecule type" value="Transcribed_RNA"/>
</dbReference>
<name>A0A1B6M054_9HEMI</name>
<proteinExistence type="predicted"/>
<protein>
    <submittedName>
        <fullName evidence="1">Uncharacterized protein</fullName>
    </submittedName>
</protein>
<evidence type="ECO:0000313" key="1">
    <source>
        <dbReference type="EMBL" id="JAT29308.1"/>
    </source>
</evidence>
<reference evidence="1" key="1">
    <citation type="submission" date="2015-11" db="EMBL/GenBank/DDBJ databases">
        <title>De novo transcriptome assembly of four potential Pierce s Disease insect vectors from Arizona vineyards.</title>
        <authorList>
            <person name="Tassone E.E."/>
        </authorList>
    </citation>
    <scope>NUCLEOTIDE SEQUENCE</scope>
</reference>
<dbReference type="AlphaFoldDB" id="A0A1B6M054"/>
<accession>A0A1B6M054</accession>
<organism evidence="1">
    <name type="scientific">Graphocephala atropunctata</name>
    <dbReference type="NCBI Taxonomy" id="36148"/>
    <lineage>
        <taxon>Eukaryota</taxon>
        <taxon>Metazoa</taxon>
        <taxon>Ecdysozoa</taxon>
        <taxon>Arthropoda</taxon>
        <taxon>Hexapoda</taxon>
        <taxon>Insecta</taxon>
        <taxon>Pterygota</taxon>
        <taxon>Neoptera</taxon>
        <taxon>Paraneoptera</taxon>
        <taxon>Hemiptera</taxon>
        <taxon>Auchenorrhyncha</taxon>
        <taxon>Membracoidea</taxon>
        <taxon>Cicadellidae</taxon>
        <taxon>Cicadellinae</taxon>
        <taxon>Cicadellini</taxon>
        <taxon>Graphocephala</taxon>
    </lineage>
</organism>
<sequence length="109" mass="12467">LHGAGSFESLQQPFPVITESTLVFKRAQLAMLYYNCSLNLETNTILKMMLQTSNDQDLPNKKDNLYNLIHQNSEQQKHSEPKIFIENNLPIPVSNQFLLLDGLKMMSTV</sequence>
<gene>
    <name evidence="1" type="ORF">g.50457</name>
</gene>